<name>A0A183D8H7_9BILA</name>
<dbReference type="WBParaSite" id="GPUH_0000502501-mRNA-1">
    <property type="protein sequence ID" value="GPUH_0000502501-mRNA-1"/>
    <property type="gene ID" value="GPUH_0000502501"/>
</dbReference>
<organism evidence="3">
    <name type="scientific">Gongylonema pulchrum</name>
    <dbReference type="NCBI Taxonomy" id="637853"/>
    <lineage>
        <taxon>Eukaryota</taxon>
        <taxon>Metazoa</taxon>
        <taxon>Ecdysozoa</taxon>
        <taxon>Nematoda</taxon>
        <taxon>Chromadorea</taxon>
        <taxon>Rhabditida</taxon>
        <taxon>Spirurina</taxon>
        <taxon>Spiruromorpha</taxon>
        <taxon>Spiruroidea</taxon>
        <taxon>Gongylonematidae</taxon>
        <taxon>Gongylonema</taxon>
    </lineage>
</organism>
<protein>
    <submittedName>
        <fullName evidence="1 3">Uncharacterized protein</fullName>
    </submittedName>
</protein>
<reference evidence="3" key="1">
    <citation type="submission" date="2016-06" db="UniProtKB">
        <authorList>
            <consortium name="WormBaseParasite"/>
        </authorList>
    </citation>
    <scope>IDENTIFICATION</scope>
</reference>
<evidence type="ECO:0000313" key="1">
    <source>
        <dbReference type="EMBL" id="VDK48629.1"/>
    </source>
</evidence>
<reference evidence="1 2" key="2">
    <citation type="submission" date="2018-11" db="EMBL/GenBank/DDBJ databases">
        <authorList>
            <consortium name="Pathogen Informatics"/>
        </authorList>
    </citation>
    <scope>NUCLEOTIDE SEQUENCE [LARGE SCALE GENOMIC DNA]</scope>
</reference>
<evidence type="ECO:0000313" key="2">
    <source>
        <dbReference type="Proteomes" id="UP000271098"/>
    </source>
</evidence>
<sequence>MGRPSKMGNKGPAEQLCVYRRCQSVPSGFKDKADFCYKPRNFRSCTVDRDGAERQQQMMEAKFQTRPPLQDVIRSRSRIRRIKHELCSKPSDLV</sequence>
<keyword evidence="2" id="KW-1185">Reference proteome</keyword>
<accession>A0A183D8H7</accession>
<evidence type="ECO:0000313" key="3">
    <source>
        <dbReference type="WBParaSite" id="GPUH_0000502501-mRNA-1"/>
    </source>
</evidence>
<dbReference type="AlphaFoldDB" id="A0A183D8H7"/>
<proteinExistence type="predicted"/>
<gene>
    <name evidence="1" type="ORF">GPUH_LOCUS5016</name>
</gene>
<dbReference type="EMBL" id="UYRT01010109">
    <property type="protein sequence ID" value="VDK48629.1"/>
    <property type="molecule type" value="Genomic_DNA"/>
</dbReference>
<dbReference type="Proteomes" id="UP000271098">
    <property type="component" value="Unassembled WGS sequence"/>
</dbReference>